<dbReference type="PIRSF" id="PIRSF001112">
    <property type="entry name" value="Epoxide_hydrolase"/>
    <property type="match status" value="1"/>
</dbReference>
<comment type="caution">
    <text evidence="6">The sequence shown here is derived from an EMBL/GenBank/DDBJ whole genome shotgun (WGS) entry which is preliminary data.</text>
</comment>
<evidence type="ECO:0000259" key="5">
    <source>
        <dbReference type="Pfam" id="PF06441"/>
    </source>
</evidence>
<dbReference type="PANTHER" id="PTHR21661">
    <property type="entry name" value="EPOXIDE HYDROLASE 1-RELATED"/>
    <property type="match status" value="1"/>
</dbReference>
<evidence type="ECO:0000256" key="1">
    <source>
        <dbReference type="ARBA" id="ARBA00010088"/>
    </source>
</evidence>
<dbReference type="EMBL" id="QPFP01000086">
    <property type="protein sequence ID" value="TEB22776.1"/>
    <property type="molecule type" value="Genomic_DNA"/>
</dbReference>
<evidence type="ECO:0000313" key="7">
    <source>
        <dbReference type="Proteomes" id="UP000298030"/>
    </source>
</evidence>
<protein>
    <submittedName>
        <fullName evidence="6">Alpha/beta-hydrolase</fullName>
    </submittedName>
</protein>
<dbReference type="InterPro" id="IPR016292">
    <property type="entry name" value="Epoxide_hydrolase"/>
</dbReference>
<feature type="active site" description="Proton donor" evidence="4">
    <location>
        <position position="314"/>
    </location>
</feature>
<dbReference type="STRING" id="71717.A0A4Y7SLP6"/>
<accession>A0A4Y7SLP6</accession>
<evidence type="ECO:0000256" key="2">
    <source>
        <dbReference type="ARBA" id="ARBA00022797"/>
    </source>
</evidence>
<evidence type="ECO:0000256" key="3">
    <source>
        <dbReference type="ARBA" id="ARBA00022801"/>
    </source>
</evidence>
<evidence type="ECO:0000256" key="4">
    <source>
        <dbReference type="PIRSR" id="PIRSR001112-1"/>
    </source>
</evidence>
<reference evidence="6 7" key="1">
    <citation type="journal article" date="2019" name="Nat. Ecol. Evol.">
        <title>Megaphylogeny resolves global patterns of mushroom evolution.</title>
        <authorList>
            <person name="Varga T."/>
            <person name="Krizsan K."/>
            <person name="Foldi C."/>
            <person name="Dima B."/>
            <person name="Sanchez-Garcia M."/>
            <person name="Sanchez-Ramirez S."/>
            <person name="Szollosi G.J."/>
            <person name="Szarkandi J.G."/>
            <person name="Papp V."/>
            <person name="Albert L."/>
            <person name="Andreopoulos W."/>
            <person name="Angelini C."/>
            <person name="Antonin V."/>
            <person name="Barry K.W."/>
            <person name="Bougher N.L."/>
            <person name="Buchanan P."/>
            <person name="Buyck B."/>
            <person name="Bense V."/>
            <person name="Catcheside P."/>
            <person name="Chovatia M."/>
            <person name="Cooper J."/>
            <person name="Damon W."/>
            <person name="Desjardin D."/>
            <person name="Finy P."/>
            <person name="Geml J."/>
            <person name="Haridas S."/>
            <person name="Hughes K."/>
            <person name="Justo A."/>
            <person name="Karasinski D."/>
            <person name="Kautmanova I."/>
            <person name="Kiss B."/>
            <person name="Kocsube S."/>
            <person name="Kotiranta H."/>
            <person name="LaButti K.M."/>
            <person name="Lechner B.E."/>
            <person name="Liimatainen K."/>
            <person name="Lipzen A."/>
            <person name="Lukacs Z."/>
            <person name="Mihaltcheva S."/>
            <person name="Morgado L.N."/>
            <person name="Niskanen T."/>
            <person name="Noordeloos M.E."/>
            <person name="Ohm R.A."/>
            <person name="Ortiz-Santana B."/>
            <person name="Ovrebo C."/>
            <person name="Racz N."/>
            <person name="Riley R."/>
            <person name="Savchenko A."/>
            <person name="Shiryaev A."/>
            <person name="Soop K."/>
            <person name="Spirin V."/>
            <person name="Szebenyi C."/>
            <person name="Tomsovsky M."/>
            <person name="Tulloss R.E."/>
            <person name="Uehling J."/>
            <person name="Grigoriev I.V."/>
            <person name="Vagvolgyi C."/>
            <person name="Papp T."/>
            <person name="Martin F.M."/>
            <person name="Miettinen O."/>
            <person name="Hibbett D.S."/>
            <person name="Nagy L.G."/>
        </authorList>
    </citation>
    <scope>NUCLEOTIDE SEQUENCE [LARGE SCALE GENOMIC DNA]</scope>
    <source>
        <strain evidence="6 7">FP101781</strain>
    </source>
</reference>
<keyword evidence="2" id="KW-0058">Aromatic hydrocarbons catabolism</keyword>
<name>A0A4Y7SLP6_COPMI</name>
<evidence type="ECO:0000313" key="6">
    <source>
        <dbReference type="EMBL" id="TEB22776.1"/>
    </source>
</evidence>
<feature type="active site" description="Nucleophile" evidence="4">
    <location>
        <position position="181"/>
    </location>
</feature>
<dbReference type="PRINTS" id="PR00412">
    <property type="entry name" value="EPOXHYDRLASE"/>
</dbReference>
<feature type="domain" description="Epoxide hydrolase N-terminal" evidence="5">
    <location>
        <begin position="5"/>
        <end position="116"/>
    </location>
</feature>
<dbReference type="PANTHER" id="PTHR21661:SF35">
    <property type="entry name" value="EPOXIDE HYDROLASE"/>
    <property type="match status" value="1"/>
</dbReference>
<dbReference type="Gene3D" id="3.40.50.1820">
    <property type="entry name" value="alpha/beta hydrolase"/>
    <property type="match status" value="1"/>
</dbReference>
<dbReference type="SUPFAM" id="SSF53474">
    <property type="entry name" value="alpha/beta-Hydrolases"/>
    <property type="match status" value="1"/>
</dbReference>
<dbReference type="InterPro" id="IPR010497">
    <property type="entry name" value="Epoxide_hydro_N"/>
</dbReference>
<feature type="active site" description="Proton acceptor" evidence="4">
    <location>
        <position position="368"/>
    </location>
</feature>
<gene>
    <name evidence="6" type="ORF">FA13DRAFT_1640903</name>
</gene>
<proteinExistence type="inferred from homology"/>
<keyword evidence="3 6" id="KW-0378">Hydrolase</keyword>
<comment type="similarity">
    <text evidence="1">Belongs to the peptidase S33 family.</text>
</comment>
<dbReference type="Proteomes" id="UP000298030">
    <property type="component" value="Unassembled WGS sequence"/>
</dbReference>
<dbReference type="InterPro" id="IPR000639">
    <property type="entry name" value="Epox_hydrolase-like"/>
</dbReference>
<dbReference type="Pfam" id="PF06441">
    <property type="entry name" value="EHN"/>
    <property type="match status" value="1"/>
</dbReference>
<dbReference type="GO" id="GO:0097176">
    <property type="term" value="P:epoxide metabolic process"/>
    <property type="evidence" value="ECO:0007669"/>
    <property type="project" value="TreeGrafter"/>
</dbReference>
<organism evidence="6 7">
    <name type="scientific">Coprinellus micaceus</name>
    <name type="common">Glistening ink-cap mushroom</name>
    <name type="synonym">Coprinus micaceus</name>
    <dbReference type="NCBI Taxonomy" id="71717"/>
    <lineage>
        <taxon>Eukaryota</taxon>
        <taxon>Fungi</taxon>
        <taxon>Dikarya</taxon>
        <taxon>Basidiomycota</taxon>
        <taxon>Agaricomycotina</taxon>
        <taxon>Agaricomycetes</taxon>
        <taxon>Agaricomycetidae</taxon>
        <taxon>Agaricales</taxon>
        <taxon>Agaricineae</taxon>
        <taxon>Psathyrellaceae</taxon>
        <taxon>Coprinellus</taxon>
    </lineage>
</organism>
<sequence length="410" mass="46391">MSTEAPFTIAIPDNDLEFLRKKLELTRLPDELEEAGHEYGAPLADVQRLAKYWQDEYLPKWREHEARLNDLPQFTRDIEVEGFGTLNIHYVHKKSEVADAIPLLFVHGWPGSFIEVRKILPLLIQASSDHPSFHVVALSLPGYGFSDNPKKKGFAVGQYAEVCNKLMLALGYNEYITQGGDWGSLITRKMAQVYGGTHSKGWHTNMPIGEAPSLKRPLSILSHFILGYTEKEKAGLKRSMLFQEHGIGYFKEQATQPQTLGYSLADSPVGLLGWIYEKLVNWTDEYPWTEDEVLTWISIYWFSKAGPTASTRIYFEITKQNPLAFSTDLATPIPTGYSYFPKEIAVLPRRWMKTPNLVFESEHDKGGHFAAWEVPDALVGDLRKMFGKGSRAFGVVPGKTGYDRPPASRF</sequence>
<dbReference type="OrthoDB" id="7130006at2759"/>
<dbReference type="InterPro" id="IPR029058">
    <property type="entry name" value="AB_hydrolase_fold"/>
</dbReference>
<dbReference type="GO" id="GO:0004301">
    <property type="term" value="F:epoxide hydrolase activity"/>
    <property type="evidence" value="ECO:0007669"/>
    <property type="project" value="TreeGrafter"/>
</dbReference>
<keyword evidence="7" id="KW-1185">Reference proteome</keyword>
<dbReference type="AlphaFoldDB" id="A0A4Y7SLP6"/>